<name>A0A2Z7BND6_9LAMI</name>
<protein>
    <submittedName>
        <fullName evidence="1">Uncharacterized protein</fullName>
    </submittedName>
</protein>
<sequence>MEQENKQVTQWLLTRTIELSWLRTSQLELKKTSSEKMKPDREIWSSWMLMREMEEEIRRQESAIVKHFDAYDDVKITYRQIPKESWRNILVVKEVTSWEGNQLENKIRAQQMFKCRKEQNKSS</sequence>
<gene>
    <name evidence="1" type="ORF">F511_17757</name>
</gene>
<keyword evidence="2" id="KW-1185">Reference proteome</keyword>
<proteinExistence type="predicted"/>
<accession>A0A2Z7BND6</accession>
<evidence type="ECO:0000313" key="1">
    <source>
        <dbReference type="EMBL" id="KZV33441.1"/>
    </source>
</evidence>
<dbReference type="Proteomes" id="UP000250235">
    <property type="component" value="Unassembled WGS sequence"/>
</dbReference>
<dbReference type="EMBL" id="KV005787">
    <property type="protein sequence ID" value="KZV33441.1"/>
    <property type="molecule type" value="Genomic_DNA"/>
</dbReference>
<reference evidence="1 2" key="1">
    <citation type="journal article" date="2015" name="Proc. Natl. Acad. Sci. U.S.A.">
        <title>The resurrection genome of Boea hygrometrica: A blueprint for survival of dehydration.</title>
        <authorList>
            <person name="Xiao L."/>
            <person name="Yang G."/>
            <person name="Zhang L."/>
            <person name="Yang X."/>
            <person name="Zhao S."/>
            <person name="Ji Z."/>
            <person name="Zhou Q."/>
            <person name="Hu M."/>
            <person name="Wang Y."/>
            <person name="Chen M."/>
            <person name="Xu Y."/>
            <person name="Jin H."/>
            <person name="Xiao X."/>
            <person name="Hu G."/>
            <person name="Bao F."/>
            <person name="Hu Y."/>
            <person name="Wan P."/>
            <person name="Li L."/>
            <person name="Deng X."/>
            <person name="Kuang T."/>
            <person name="Xiang C."/>
            <person name="Zhu J.K."/>
            <person name="Oliver M.J."/>
            <person name="He Y."/>
        </authorList>
    </citation>
    <scope>NUCLEOTIDE SEQUENCE [LARGE SCALE GENOMIC DNA]</scope>
    <source>
        <strain evidence="2">cv. XS01</strain>
    </source>
</reference>
<organism evidence="1 2">
    <name type="scientific">Dorcoceras hygrometricum</name>
    <dbReference type="NCBI Taxonomy" id="472368"/>
    <lineage>
        <taxon>Eukaryota</taxon>
        <taxon>Viridiplantae</taxon>
        <taxon>Streptophyta</taxon>
        <taxon>Embryophyta</taxon>
        <taxon>Tracheophyta</taxon>
        <taxon>Spermatophyta</taxon>
        <taxon>Magnoliopsida</taxon>
        <taxon>eudicotyledons</taxon>
        <taxon>Gunneridae</taxon>
        <taxon>Pentapetalae</taxon>
        <taxon>asterids</taxon>
        <taxon>lamiids</taxon>
        <taxon>Lamiales</taxon>
        <taxon>Gesneriaceae</taxon>
        <taxon>Didymocarpoideae</taxon>
        <taxon>Trichosporeae</taxon>
        <taxon>Loxocarpinae</taxon>
        <taxon>Dorcoceras</taxon>
    </lineage>
</organism>
<evidence type="ECO:0000313" key="2">
    <source>
        <dbReference type="Proteomes" id="UP000250235"/>
    </source>
</evidence>
<dbReference type="AlphaFoldDB" id="A0A2Z7BND6"/>